<dbReference type="PIRSF" id="PIRSF032038">
    <property type="entry name" value="UCP023238"/>
    <property type="match status" value="1"/>
</dbReference>
<feature type="chain" id="PRO_5032759308" evidence="2">
    <location>
        <begin position="20"/>
        <end position="170"/>
    </location>
</feature>
<feature type="region of interest" description="Disordered" evidence="1">
    <location>
        <begin position="46"/>
        <end position="102"/>
    </location>
</feature>
<organism evidence="3 4">
    <name type="scientific">Idiomarina zobellii</name>
    <dbReference type="NCBI Taxonomy" id="86103"/>
    <lineage>
        <taxon>Bacteria</taxon>
        <taxon>Pseudomonadati</taxon>
        <taxon>Pseudomonadota</taxon>
        <taxon>Gammaproteobacteria</taxon>
        <taxon>Alteromonadales</taxon>
        <taxon>Idiomarinaceae</taxon>
        <taxon>Idiomarina</taxon>
    </lineage>
</organism>
<dbReference type="Proteomes" id="UP000053030">
    <property type="component" value="Unassembled WGS sequence"/>
</dbReference>
<keyword evidence="4" id="KW-1185">Reference proteome</keyword>
<evidence type="ECO:0000313" key="4">
    <source>
        <dbReference type="Proteomes" id="UP000053030"/>
    </source>
</evidence>
<reference evidence="3 4" key="1">
    <citation type="submission" date="2015-08" db="EMBL/GenBank/DDBJ databases">
        <title>Genome sequencing and assembly of the deep-sea bacterium Idiomarina zobellii.</title>
        <authorList>
            <person name="Mithoefer S.D."/>
            <person name="Rheaume B.A."/>
            <person name="MacLea K.S."/>
        </authorList>
    </citation>
    <scope>NUCLEOTIDE SEQUENCE [LARGE SCALE GENOMIC DNA]</scope>
    <source>
        <strain evidence="3 4">KMM 231</strain>
    </source>
</reference>
<keyword evidence="2" id="KW-0732">Signal</keyword>
<evidence type="ECO:0000256" key="1">
    <source>
        <dbReference type="SAM" id="MobiDB-lite"/>
    </source>
</evidence>
<evidence type="ECO:0000313" key="3">
    <source>
        <dbReference type="EMBL" id="KPD23954.1"/>
    </source>
</evidence>
<dbReference type="InterPro" id="IPR016987">
    <property type="entry name" value="UCP023238"/>
</dbReference>
<proteinExistence type="predicted"/>
<accession>A0A837NAM9</accession>
<dbReference type="EMBL" id="LHSG01000004">
    <property type="protein sequence ID" value="KPD23954.1"/>
    <property type="molecule type" value="Genomic_DNA"/>
</dbReference>
<dbReference type="AlphaFoldDB" id="A0A837NAM9"/>
<feature type="compositionally biased region" description="Basic and acidic residues" evidence="1">
    <location>
        <begin position="46"/>
        <end position="96"/>
    </location>
</feature>
<gene>
    <name evidence="3" type="ORF">AFK76_05315</name>
</gene>
<dbReference type="OrthoDB" id="4750212at2"/>
<dbReference type="RefSeq" id="WP_053953270.1">
    <property type="nucleotide sequence ID" value="NZ_FNCB01000005.1"/>
</dbReference>
<evidence type="ECO:0000256" key="2">
    <source>
        <dbReference type="SAM" id="SignalP"/>
    </source>
</evidence>
<name>A0A837NAM9_9GAMM</name>
<sequence length="170" mass="19813">MHKLFVGMAAVAFSATSFAQQSGLEACAEIEDSLERLVCYDNLAKKEQSGERKRQDRELPEQARKGKQKAAEMKEKAQERRERASDRFGFEHKEKEETEDERVNVTLAEREEGPYGKWRITLKNGQVWKQTDSGYFSWEGDAYYIERGALNSFFFGREGSNRRMRVQRVK</sequence>
<comment type="caution">
    <text evidence="3">The sequence shown here is derived from an EMBL/GenBank/DDBJ whole genome shotgun (WGS) entry which is preliminary data.</text>
</comment>
<protein>
    <submittedName>
        <fullName evidence="3">Uncharacterized protein</fullName>
    </submittedName>
</protein>
<feature type="signal peptide" evidence="2">
    <location>
        <begin position="1"/>
        <end position="19"/>
    </location>
</feature>